<evidence type="ECO:0000313" key="1">
    <source>
        <dbReference type="EMBL" id="CAG7725772.1"/>
    </source>
</evidence>
<dbReference type="OrthoDB" id="6500128at2759"/>
<keyword evidence="3" id="KW-1185">Reference proteome</keyword>
<organism evidence="1 3">
    <name type="scientific">Allacma fusca</name>
    <dbReference type="NCBI Taxonomy" id="39272"/>
    <lineage>
        <taxon>Eukaryota</taxon>
        <taxon>Metazoa</taxon>
        <taxon>Ecdysozoa</taxon>
        <taxon>Arthropoda</taxon>
        <taxon>Hexapoda</taxon>
        <taxon>Collembola</taxon>
        <taxon>Symphypleona</taxon>
        <taxon>Sminthuridae</taxon>
        <taxon>Allacma</taxon>
    </lineage>
</organism>
<evidence type="ECO:0000313" key="2">
    <source>
        <dbReference type="EMBL" id="CAG7725824.1"/>
    </source>
</evidence>
<name>A0A8J2JXG0_9HEXA</name>
<reference evidence="1" key="1">
    <citation type="submission" date="2021-06" db="EMBL/GenBank/DDBJ databases">
        <authorList>
            <person name="Hodson N. C."/>
            <person name="Mongue J. A."/>
            <person name="Jaron S. K."/>
        </authorList>
    </citation>
    <scope>NUCLEOTIDE SEQUENCE</scope>
</reference>
<dbReference type="Proteomes" id="UP000708208">
    <property type="component" value="Unassembled WGS sequence"/>
</dbReference>
<feature type="non-terminal residue" evidence="1">
    <location>
        <position position="1"/>
    </location>
</feature>
<evidence type="ECO:0000313" key="3">
    <source>
        <dbReference type="Proteomes" id="UP000708208"/>
    </source>
</evidence>
<sequence length="37" mass="4415">ERIQLTSEILAGIQVLKLYAWETFFKKHIGEIRQLEL</sequence>
<dbReference type="AlphaFoldDB" id="A0A8J2JXG0"/>
<comment type="caution">
    <text evidence="1">The sequence shown here is derived from an EMBL/GenBank/DDBJ whole genome shotgun (WGS) entry which is preliminary data.</text>
</comment>
<protein>
    <recommendedName>
        <fullName evidence="4">ABC transmembrane type-1 domain-containing protein</fullName>
    </recommendedName>
</protein>
<accession>A0A8J2JXG0</accession>
<dbReference type="EMBL" id="CAJVCH010127221">
    <property type="protein sequence ID" value="CAG7725824.1"/>
    <property type="molecule type" value="Genomic_DNA"/>
</dbReference>
<dbReference type="EMBL" id="CAJVCH010126681">
    <property type="protein sequence ID" value="CAG7725772.1"/>
    <property type="molecule type" value="Genomic_DNA"/>
</dbReference>
<feature type="non-terminal residue" evidence="1">
    <location>
        <position position="37"/>
    </location>
</feature>
<proteinExistence type="predicted"/>
<gene>
    <name evidence="1" type="ORF">AFUS01_LOCUS14716</name>
    <name evidence="2" type="ORF">AFUS01_LOCUS14767</name>
</gene>
<evidence type="ECO:0008006" key="4">
    <source>
        <dbReference type="Google" id="ProtNLM"/>
    </source>
</evidence>